<name>A0A1G8VWF3_9FLAO</name>
<protein>
    <submittedName>
        <fullName evidence="1">Uncharacterized protein</fullName>
    </submittedName>
</protein>
<organism evidence="1 2">
    <name type="scientific">Flavobacterium noncentrifugens</name>
    <dbReference type="NCBI Taxonomy" id="1128970"/>
    <lineage>
        <taxon>Bacteria</taxon>
        <taxon>Pseudomonadati</taxon>
        <taxon>Bacteroidota</taxon>
        <taxon>Flavobacteriia</taxon>
        <taxon>Flavobacteriales</taxon>
        <taxon>Flavobacteriaceae</taxon>
        <taxon>Flavobacterium</taxon>
    </lineage>
</organism>
<keyword evidence="2" id="KW-1185">Reference proteome</keyword>
<dbReference type="EMBL" id="FNEZ01000002">
    <property type="protein sequence ID" value="SDJ70394.1"/>
    <property type="molecule type" value="Genomic_DNA"/>
</dbReference>
<dbReference type="Proteomes" id="UP000199580">
    <property type="component" value="Unassembled WGS sequence"/>
</dbReference>
<reference evidence="1 2" key="1">
    <citation type="submission" date="2016-10" db="EMBL/GenBank/DDBJ databases">
        <authorList>
            <person name="de Groot N.N."/>
        </authorList>
    </citation>
    <scope>NUCLEOTIDE SEQUENCE [LARGE SCALE GENOMIC DNA]</scope>
    <source>
        <strain evidence="1 2">CGMCC 1.10076</strain>
    </source>
</reference>
<dbReference type="AlphaFoldDB" id="A0A1G8VWF3"/>
<sequence>MRYCGVKQQTKYMKFKLPLFFFTLLFSTVIFAQDKIYTFNEIQSRNSLQQWEKGEIIGDRIVHFSPSEISVNIDKDYRLSIISKTSLPDNGVIYLCKDEKSNPVTVMLFDNIKMYLYNKTKRYLINFNPASILASAN</sequence>
<evidence type="ECO:0000313" key="2">
    <source>
        <dbReference type="Proteomes" id="UP000199580"/>
    </source>
</evidence>
<accession>A0A1G8VWF3</accession>
<gene>
    <name evidence="1" type="ORF">SAMN04487935_1547</name>
</gene>
<proteinExistence type="predicted"/>
<evidence type="ECO:0000313" key="1">
    <source>
        <dbReference type="EMBL" id="SDJ70394.1"/>
    </source>
</evidence>
<dbReference type="STRING" id="1128970.SAMN04487935_1547"/>